<gene>
    <name evidence="3" type="ORF">H9636_02800</name>
</gene>
<protein>
    <submittedName>
        <fullName evidence="3">DEAD/DEAH box helicase family protein</fullName>
    </submittedName>
</protein>
<dbReference type="PANTHER" id="PTHR47396:SF1">
    <property type="entry name" value="ATP-DEPENDENT HELICASE IRC3-RELATED"/>
    <property type="match status" value="1"/>
</dbReference>
<keyword evidence="3" id="KW-0347">Helicase</keyword>
<dbReference type="SUPFAM" id="SSF52540">
    <property type="entry name" value="P-loop containing nucleoside triphosphate hydrolases"/>
    <property type="match status" value="1"/>
</dbReference>
<evidence type="ECO:0000313" key="4">
    <source>
        <dbReference type="Proteomes" id="UP000640930"/>
    </source>
</evidence>
<evidence type="ECO:0000313" key="3">
    <source>
        <dbReference type="EMBL" id="MBD8025579.1"/>
    </source>
</evidence>
<keyword evidence="4" id="KW-1185">Reference proteome</keyword>
<dbReference type="Proteomes" id="UP000640930">
    <property type="component" value="Unassembled WGS sequence"/>
</dbReference>
<reference evidence="3 4" key="1">
    <citation type="submission" date="2020-08" db="EMBL/GenBank/DDBJ databases">
        <title>A Genomic Blueprint of the Chicken Gut Microbiome.</title>
        <authorList>
            <person name="Gilroy R."/>
            <person name="Ravi A."/>
            <person name="Getino M."/>
            <person name="Pursley I."/>
            <person name="Horton D.L."/>
            <person name="Alikhan N.-F."/>
            <person name="Baker D."/>
            <person name="Gharbi K."/>
            <person name="Hall N."/>
            <person name="Watson M."/>
            <person name="Adriaenssens E.M."/>
            <person name="Foster-Nyarko E."/>
            <person name="Jarju S."/>
            <person name="Secka A."/>
            <person name="Antonio M."/>
            <person name="Oren A."/>
            <person name="Chaudhuri R."/>
            <person name="La Ragione R.M."/>
            <person name="Hildebrand F."/>
            <person name="Pallen M.J."/>
        </authorList>
    </citation>
    <scope>NUCLEOTIDE SEQUENCE [LARGE SCALE GENOMIC DNA]</scope>
    <source>
        <strain evidence="3 4">Re31</strain>
    </source>
</reference>
<feature type="domain" description="Helicase ATP-binding" evidence="2">
    <location>
        <begin position="54"/>
        <end position="253"/>
    </location>
</feature>
<keyword evidence="3" id="KW-0547">Nucleotide-binding</keyword>
<dbReference type="EMBL" id="JACSQA010000002">
    <property type="protein sequence ID" value="MBD8025579.1"/>
    <property type="molecule type" value="Genomic_DNA"/>
</dbReference>
<dbReference type="Pfam" id="PF04851">
    <property type="entry name" value="ResIII"/>
    <property type="match status" value="1"/>
</dbReference>
<dbReference type="GO" id="GO:0004386">
    <property type="term" value="F:helicase activity"/>
    <property type="evidence" value="ECO:0007669"/>
    <property type="project" value="UniProtKB-KW"/>
</dbReference>
<proteinExistence type="predicted"/>
<dbReference type="InterPro" id="IPR006935">
    <property type="entry name" value="Helicase/UvrB_N"/>
</dbReference>
<dbReference type="RefSeq" id="WP_191706128.1">
    <property type="nucleotide sequence ID" value="NZ_JACSQA010000002.1"/>
</dbReference>
<dbReference type="InterPro" id="IPR014001">
    <property type="entry name" value="Helicase_ATP-bd"/>
</dbReference>
<comment type="caution">
    <text evidence="3">The sequence shown here is derived from an EMBL/GenBank/DDBJ whole genome shotgun (WGS) entry which is preliminary data.</text>
</comment>
<dbReference type="PANTHER" id="PTHR47396">
    <property type="entry name" value="TYPE I RESTRICTION ENZYME ECOKI R PROTEIN"/>
    <property type="match status" value="1"/>
</dbReference>
<dbReference type="InterPro" id="IPR027417">
    <property type="entry name" value="P-loop_NTPase"/>
</dbReference>
<dbReference type="CDD" id="cd18785">
    <property type="entry name" value="SF2_C"/>
    <property type="match status" value="1"/>
</dbReference>
<organism evidence="3 4">
    <name type="scientific">Ureibacillus galli</name>
    <dbReference type="NCBI Taxonomy" id="2762222"/>
    <lineage>
        <taxon>Bacteria</taxon>
        <taxon>Bacillati</taxon>
        <taxon>Bacillota</taxon>
        <taxon>Bacilli</taxon>
        <taxon>Bacillales</taxon>
        <taxon>Caryophanaceae</taxon>
        <taxon>Ureibacillus</taxon>
    </lineage>
</organism>
<dbReference type="SMART" id="SM00487">
    <property type="entry name" value="DEXDc"/>
    <property type="match status" value="1"/>
</dbReference>
<accession>A0ABR8X8C7</accession>
<dbReference type="PROSITE" id="PS51192">
    <property type="entry name" value="HELICASE_ATP_BIND_1"/>
    <property type="match status" value="1"/>
</dbReference>
<evidence type="ECO:0000256" key="1">
    <source>
        <dbReference type="SAM" id="Coils"/>
    </source>
</evidence>
<keyword evidence="3" id="KW-0378">Hydrolase</keyword>
<keyword evidence="3" id="KW-0067">ATP-binding</keyword>
<evidence type="ECO:0000259" key="2">
    <source>
        <dbReference type="PROSITE" id="PS51192"/>
    </source>
</evidence>
<dbReference type="InterPro" id="IPR050742">
    <property type="entry name" value="Helicase_Restrict-Modif_Enz"/>
</dbReference>
<dbReference type="Gene3D" id="3.40.50.300">
    <property type="entry name" value="P-loop containing nucleotide triphosphate hydrolases"/>
    <property type="match status" value="1"/>
</dbReference>
<sequence length="861" mass="100601">MSNEILHSRIQDRFYDIFENPPEVPDYIIDNLSHNLRPYQVQALRQFIYTQRSDTADIAFNHLLFHMATGSGKTLVLAGTILYLFYEKGHQNFIFFVNSDAIIKKTYDNLTNTGSTKYLFKNDGIVIDGEQITIQVVDVFPAIPADNTIYLKLTTIQKLHMDLTNPRENGLTYESLKNTRVVLLADEAHHINVLTRSDKRNLNTKEEQERTWEYTISKLLRLNRDNRLLEFTATIDLTKDALFHKYSDKIVYQYDLKRFMTNGFSKNVVLLRANEDDEKKMLNALLLSQYRKYIAKDNEIDLKPIILFKSNKIAISLNANQSFLSIVENLTVSQLEKIIQNGLAVYHNKMSIWYKMFQYYSNMSLNQVVRDLQWDFTKETTLNANDTNFLSEGNALLLNTLEDPDNPIRTIFAVAKLNEGWDVLNLFDIVRISEGATSTKTTTDSEAQLIGRGARYYPFIYKGEQSYKRRFDDVASDLKVIETLHYHTINENAYIKNLEKSLESANIQVKEDKYERLEAKVKQKIRKSEFFKNGKIYINQVIPTTATDYQSFKNYNVSTSFEIDFESSVEKRFGSKEEMYSGTRRHEEQLYIDKALLQKAIQRNKFYRFSNLSTFVPSISSMKDFIENPNFLGGLNIIVSLPVGISVKDLTPIEKLKIIEKFLAYAEKNIRLNFMKERGTPIFEGVSFTELIDDYVVEISKVSNSIQLNEIRRPRNMHDHDWFIYDKAIVNGLENDMLDFINNYIEGLKERYNDVYLIRNERKVKIVEIGGIRGFMPDFLLYLKDDNCTYQVFLEPKGKNLLEEDKWKQNFLLSLSENPNIEILTENEQVRLVGVKFYTDVPELKNEFREDFTKKLIEKDN</sequence>
<feature type="coiled-coil region" evidence="1">
    <location>
        <begin position="495"/>
        <end position="527"/>
    </location>
</feature>
<name>A0ABR8X8C7_9BACL</name>
<keyword evidence="1" id="KW-0175">Coiled coil</keyword>